<feature type="region of interest" description="Disordered" evidence="2">
    <location>
        <begin position="1"/>
        <end position="20"/>
    </location>
</feature>
<feature type="binding site" evidence="1">
    <location>
        <position position="158"/>
    </location>
    <ligand>
        <name>Zn(2+)</name>
        <dbReference type="ChEBI" id="CHEBI:29105"/>
    </ligand>
</feature>
<dbReference type="PANTHER" id="PTHR39942">
    <property type="entry name" value="BCDNA.LD26519-RELATED"/>
    <property type="match status" value="1"/>
</dbReference>
<protein>
    <submittedName>
        <fullName evidence="4">AAEL005445-PA</fullName>
    </submittedName>
</protein>
<dbReference type="AlphaFoldDB" id="A0A1S4FAJ8"/>
<name>A0A1S4FAJ8_AEDAE</name>
<keyword evidence="1" id="KW-0862">Zinc</keyword>
<feature type="binding site" evidence="1">
    <location>
        <position position="155"/>
    </location>
    <ligand>
        <name>Zn(2+)</name>
        <dbReference type="ChEBI" id="CHEBI:29105"/>
    </ligand>
</feature>
<evidence type="ECO:0000259" key="3">
    <source>
        <dbReference type="PROSITE" id="PS51915"/>
    </source>
</evidence>
<organism evidence="4 5">
    <name type="scientific">Aedes aegypti</name>
    <name type="common">Yellowfever mosquito</name>
    <name type="synonym">Culex aegypti</name>
    <dbReference type="NCBI Taxonomy" id="7159"/>
    <lineage>
        <taxon>Eukaryota</taxon>
        <taxon>Metazoa</taxon>
        <taxon>Ecdysozoa</taxon>
        <taxon>Arthropoda</taxon>
        <taxon>Hexapoda</taxon>
        <taxon>Insecta</taxon>
        <taxon>Pterygota</taxon>
        <taxon>Neoptera</taxon>
        <taxon>Endopterygota</taxon>
        <taxon>Diptera</taxon>
        <taxon>Nematocera</taxon>
        <taxon>Culicoidea</taxon>
        <taxon>Culicidae</taxon>
        <taxon>Culicinae</taxon>
        <taxon>Aedini</taxon>
        <taxon>Aedes</taxon>
        <taxon>Stegomyia</taxon>
    </lineage>
</organism>
<keyword evidence="1" id="KW-0863">Zinc-finger</keyword>
<dbReference type="Pfam" id="PF07776">
    <property type="entry name" value="zf-AD"/>
    <property type="match status" value="1"/>
</dbReference>
<feature type="binding site" evidence="1">
    <location>
        <position position="108"/>
    </location>
    <ligand>
        <name>Zn(2+)</name>
        <dbReference type="ChEBI" id="CHEBI:29105"/>
    </ligand>
</feature>
<evidence type="ECO:0000256" key="2">
    <source>
        <dbReference type="SAM" id="MobiDB-lite"/>
    </source>
</evidence>
<dbReference type="SUPFAM" id="SSF57716">
    <property type="entry name" value="Glucocorticoid receptor-like (DNA-binding domain)"/>
    <property type="match status" value="1"/>
</dbReference>
<dbReference type="GO" id="GO:0005634">
    <property type="term" value="C:nucleus"/>
    <property type="evidence" value="ECO:0007669"/>
    <property type="project" value="InterPro"/>
</dbReference>
<feature type="binding site" evidence="1">
    <location>
        <position position="105"/>
    </location>
    <ligand>
        <name>Zn(2+)</name>
        <dbReference type="ChEBI" id="CHEBI:29105"/>
    </ligand>
</feature>
<dbReference type="PROSITE" id="PS51915">
    <property type="entry name" value="ZAD"/>
    <property type="match status" value="1"/>
</dbReference>
<evidence type="ECO:0000313" key="5">
    <source>
        <dbReference type="Proteomes" id="UP000682892"/>
    </source>
</evidence>
<dbReference type="EMBL" id="CH477342">
    <property type="protein sequence ID" value="EAT43074.1"/>
    <property type="molecule type" value="Genomic_DNA"/>
</dbReference>
<dbReference type="HOGENOM" id="CLU_345551_0_0_1"/>
<dbReference type="GO" id="GO:0008270">
    <property type="term" value="F:zinc ion binding"/>
    <property type="evidence" value="ECO:0007669"/>
    <property type="project" value="UniProtKB-UniRule"/>
</dbReference>
<dbReference type="Gene3D" id="3.40.1800.20">
    <property type="match status" value="1"/>
</dbReference>
<dbReference type="SMART" id="SM00868">
    <property type="entry name" value="zf-AD"/>
    <property type="match status" value="2"/>
</dbReference>
<reference evidence="4" key="1">
    <citation type="submission" date="2005-10" db="EMBL/GenBank/DDBJ databases">
        <authorList>
            <person name="Loftus B.J."/>
            <person name="Nene V.M."/>
            <person name="Hannick L.I."/>
            <person name="Bidwell S."/>
            <person name="Haas B."/>
            <person name="Amedeo P."/>
            <person name="Orvis J."/>
            <person name="Wortman J.R."/>
            <person name="White O.R."/>
            <person name="Salzberg S."/>
            <person name="Shumway M."/>
            <person name="Koo H."/>
            <person name="Zhao Y."/>
            <person name="Holmes M."/>
            <person name="Miller J."/>
            <person name="Schatz M."/>
            <person name="Pop M."/>
            <person name="Pai G."/>
            <person name="Utterback T."/>
            <person name="Rogers Y.-H."/>
            <person name="Kravitz S."/>
            <person name="Fraser C.M."/>
        </authorList>
    </citation>
    <scope>NUCLEOTIDE SEQUENCE</scope>
    <source>
        <strain evidence="4">Liverpool</strain>
    </source>
</reference>
<accession>A0A1S4FAJ8</accession>
<reference evidence="4" key="2">
    <citation type="journal article" date="2007" name="Science">
        <title>Genome sequence of Aedes aegypti, a major arbovirus vector.</title>
        <authorList>
            <person name="Nene V."/>
            <person name="Wortman J.R."/>
            <person name="Lawson D."/>
            <person name="Haas B."/>
            <person name="Kodira C."/>
            <person name="Tu Z.J."/>
            <person name="Loftus B."/>
            <person name="Xi Z."/>
            <person name="Megy K."/>
            <person name="Grabherr M."/>
            <person name="Ren Q."/>
            <person name="Zdobnov E.M."/>
            <person name="Lobo N.F."/>
            <person name="Campbell K.S."/>
            <person name="Brown S.E."/>
            <person name="Bonaldo M.F."/>
            <person name="Zhu J."/>
            <person name="Sinkins S.P."/>
            <person name="Hogenkamp D.G."/>
            <person name="Amedeo P."/>
            <person name="Arensburger P."/>
            <person name="Atkinson P.W."/>
            <person name="Bidwell S."/>
            <person name="Biedler J."/>
            <person name="Birney E."/>
            <person name="Bruggner R.V."/>
            <person name="Costas J."/>
            <person name="Coy M.R."/>
            <person name="Crabtree J."/>
            <person name="Crawford M."/>
            <person name="Debruyn B."/>
            <person name="Decaprio D."/>
            <person name="Eiglmeier K."/>
            <person name="Eisenstadt E."/>
            <person name="El-Dorry H."/>
            <person name="Gelbart W.M."/>
            <person name="Gomes S.L."/>
            <person name="Hammond M."/>
            <person name="Hannick L.I."/>
            <person name="Hogan J.R."/>
            <person name="Holmes M.H."/>
            <person name="Jaffe D."/>
            <person name="Johnston J.S."/>
            <person name="Kennedy R.C."/>
            <person name="Koo H."/>
            <person name="Kravitz S."/>
            <person name="Kriventseva E.V."/>
            <person name="Kulp D."/>
            <person name="Labutti K."/>
            <person name="Lee E."/>
            <person name="Li S."/>
            <person name="Lovin D.D."/>
            <person name="Mao C."/>
            <person name="Mauceli E."/>
            <person name="Menck C.F."/>
            <person name="Miller J.R."/>
            <person name="Montgomery P."/>
            <person name="Mori A."/>
            <person name="Nascimento A.L."/>
            <person name="Naveira H.F."/>
            <person name="Nusbaum C."/>
            <person name="O'leary S."/>
            <person name="Orvis J."/>
            <person name="Pertea M."/>
            <person name="Quesneville H."/>
            <person name="Reidenbach K.R."/>
            <person name="Rogers Y.H."/>
            <person name="Roth C.W."/>
            <person name="Schneider J.R."/>
            <person name="Schatz M."/>
            <person name="Shumway M."/>
            <person name="Stanke M."/>
            <person name="Stinson E.O."/>
            <person name="Tubio J.M."/>
            <person name="Vanzee J.P."/>
            <person name="Verjovski-Almeida S."/>
            <person name="Werner D."/>
            <person name="White O."/>
            <person name="Wyder S."/>
            <person name="Zeng Q."/>
            <person name="Zhao Q."/>
            <person name="Zhao Y."/>
            <person name="Hill C.A."/>
            <person name="Raikhel A.S."/>
            <person name="Soares M.B."/>
            <person name="Knudson D.L."/>
            <person name="Lee N.H."/>
            <person name="Galagan J."/>
            <person name="Salzberg S.L."/>
            <person name="Paulsen I.T."/>
            <person name="Dimopoulos G."/>
            <person name="Collins F.H."/>
            <person name="Birren B."/>
            <person name="Fraser-Liggett C.M."/>
            <person name="Severson D.W."/>
        </authorList>
    </citation>
    <scope>NUCLEOTIDE SEQUENCE [LARGE SCALE GENOMIC DNA]</scope>
    <source>
        <strain evidence="4">Liverpool</strain>
    </source>
</reference>
<dbReference type="PANTHER" id="PTHR39942:SF1">
    <property type="entry name" value="BCDNA.LD26519-RELATED"/>
    <property type="match status" value="1"/>
</dbReference>
<sequence>MENANVKGSWPGQEAGGPEPKRNQCCFLCQSAHRKLCRIFAAENLKSLIRKYLEIKILPDMNELVCVDCIEKLKSLRWFALQGRKNDTFLKSLPNELLPQEDKYCRLCLATNDNLQAIFIENTQQHSNSNVLCQLVKECISIELDYHRDFTSYICALCRTQLEMFVTFKRIAQQMQHETTNDINLTGEKNGVTEVNKEIDTPTAFEPVLKEMNDHQSDEPVQKKRRKRRTKAEMALARAQGLCKQPEPKEDKKEKHKTHTKAKSQIDSIKESPAPQFMITEDNGLALNDRRRTIRVLWMADDERNFEVIKVKGGGVRVRMDGFGFFHGRTNTDGTSLWHCEYKIIHNCRFEIVISANGKMATVSNTKNHTHDKNLTPLLNCPLGKGRVLNSDGTEDTIWLVDKYKTCRHVERHLIYRGHRYGLRGPYEEKDISLWDCRVRHCNTTIKVIGIFEEITVLKGTHNHPEITDQEWRDALKDSKVSMHSQDVITPFRSGKTEAKNKTALPKIYAQLSTADQSRDFEVIKLKESVYKIKYQGYDYKLYLKQQDGSTLWKCIWDGLHGCKAVIVVSDNGKTAAYYGLDQHSHPEEPGQIFECDPQQYSVRNIASDAMESITLLARECKYFRSRTIFFRSNLYNLYQIVNDESRWSCIRTDSFGQQCIASLMVTGKMESFLQKGVHCHMPVPKSDIKSIIKPGNILDLSALKQNDHSTTTDTVQPGSSDDVLEILKRQLFTYPMGRGSIWDKSDSRNIPFYFVKDQPKNNETPYKFFFQQYRYAFASIDEYGISQWICCQLLENSALAGTCTARVTIEGVFQRVAVKGYHNHEGISQSLVEYLCSRSEQR</sequence>
<dbReference type="OrthoDB" id="7761241at2759"/>
<dbReference type="Gene3D" id="2.20.25.240">
    <property type="match status" value="2"/>
</dbReference>
<dbReference type="KEGG" id="aag:5566519"/>
<evidence type="ECO:0000256" key="1">
    <source>
        <dbReference type="PROSITE-ProRule" id="PRU01263"/>
    </source>
</evidence>
<dbReference type="OMA" id="WKCIWDG"/>
<dbReference type="Proteomes" id="UP000682892">
    <property type="component" value="Chromosome 2"/>
</dbReference>
<gene>
    <name evidence="4" type="ORF">AaeL_AAEL005445</name>
</gene>
<reference evidence="4" key="3">
    <citation type="submission" date="2012-09" db="EMBL/GenBank/DDBJ databases">
        <authorList>
            <consortium name="VectorBase"/>
        </authorList>
    </citation>
    <scope>NUCLEOTIDE SEQUENCE</scope>
    <source>
        <strain evidence="4">Liverpool</strain>
    </source>
</reference>
<evidence type="ECO:0000313" key="4">
    <source>
        <dbReference type="EMBL" id="EAT43074.1"/>
    </source>
</evidence>
<keyword evidence="1" id="KW-0479">Metal-binding</keyword>
<proteinExistence type="predicted"/>
<feature type="region of interest" description="Disordered" evidence="2">
    <location>
        <begin position="242"/>
        <end position="268"/>
    </location>
</feature>
<feature type="domain" description="ZAD" evidence="3">
    <location>
        <begin position="103"/>
        <end position="182"/>
    </location>
</feature>
<dbReference type="InterPro" id="IPR012934">
    <property type="entry name" value="Znf_AD"/>
</dbReference>